<protein>
    <recommendedName>
        <fullName evidence="6">Lipoprotein LpqB</fullName>
    </recommendedName>
</protein>
<evidence type="ECO:0000256" key="1">
    <source>
        <dbReference type="ARBA" id="ARBA00022475"/>
    </source>
</evidence>
<evidence type="ECO:0000256" key="3">
    <source>
        <dbReference type="ARBA" id="ARBA00023136"/>
    </source>
</evidence>
<feature type="chain" id="PRO_5012856787" description="Lipoprotein LpqB" evidence="7">
    <location>
        <begin position="26"/>
        <end position="592"/>
    </location>
</feature>
<dbReference type="SUPFAM" id="SSF50969">
    <property type="entry name" value="YVTN repeat-like/Quinoprotein amine dehydrogenase"/>
    <property type="match status" value="1"/>
</dbReference>
<dbReference type="InterPro" id="IPR059026">
    <property type="entry name" value="LpqB_N"/>
</dbReference>
<dbReference type="SMART" id="SM00909">
    <property type="entry name" value="Germane"/>
    <property type="match status" value="1"/>
</dbReference>
<dbReference type="NCBIfam" id="NF010141">
    <property type="entry name" value="PRK13616.1"/>
    <property type="match status" value="1"/>
</dbReference>
<comment type="caution">
    <text evidence="9">The sequence shown here is derived from an EMBL/GenBank/DDBJ whole genome shotgun (WGS) entry which is preliminary data.</text>
</comment>
<dbReference type="AlphaFoldDB" id="A0A2A5JDS7"/>
<dbReference type="GeneID" id="57487724"/>
<keyword evidence="3 6" id="KW-0472">Membrane</keyword>
<dbReference type="InterPro" id="IPR011044">
    <property type="entry name" value="Quino_amine_DH_bsu"/>
</dbReference>
<name>A0A2A5JDS7_RHOSG</name>
<keyword evidence="4 6" id="KW-0564">Palmitate</keyword>
<evidence type="ECO:0000256" key="2">
    <source>
        <dbReference type="ARBA" id="ARBA00022729"/>
    </source>
</evidence>
<dbReference type="HAMAP" id="MF_01373">
    <property type="entry name" value="LpqB_lipoprot"/>
    <property type="match status" value="1"/>
</dbReference>
<sequence>MIETRRRLALLATTLSVLLLTGACASLPESSSPQAIGTLATAVPGTSVESPASGREPDLLVRDFVKASTDPSNRHAAARQYLTKDASARWDDAASAVIVDKIDTLSASRTSSEAVYTIRVNKVGRLDPGGLYVPEEGSFEAKMTLTLTDGEWRISDLPPGVIMERPQFLGAYQRKSLFFLDPTSQTVVPDLRWISGGQDQVAAQLIGLMIDGPKAALAPAVRNELGNGVSVIGPITKADGKPGQVGVGLGGVRINFRLDNPMDAATRGLFAAQVIWTLANADVAGPYVLEIDGEPLDAAHAEGWTTADVASTNPLATTSATVGLHALRNGSLVSVSEQEATPVPGFAGNAGNLTAAALSRDGKLVAAVADTARPDPATRFDLSLGTYGDGSAPVLEGSAITRPSWELDNNAVWAAVNGNTVVRVVREPGTGRVSVTNVDVGALTSVGSTISELRLSRDGVRAAMIIDGKVYLAVVVRTPSGVYALTSPRAVASGLGSTALSLDWSNSDTIVIARSGADIPVVQVAIDGSRMDALPSGNLTAPVTSVDASPTTEYVADARAVFQLNNNDPAGDRRWREVTVLTGQKAIPVLPG</sequence>
<dbReference type="GO" id="GO:0005886">
    <property type="term" value="C:plasma membrane"/>
    <property type="evidence" value="ECO:0007669"/>
    <property type="project" value="UniProtKB-SubCell"/>
</dbReference>
<evidence type="ECO:0000256" key="7">
    <source>
        <dbReference type="SAM" id="SignalP"/>
    </source>
</evidence>
<evidence type="ECO:0000256" key="4">
    <source>
        <dbReference type="ARBA" id="ARBA00023139"/>
    </source>
</evidence>
<feature type="domain" description="GerMN" evidence="8">
    <location>
        <begin position="202"/>
        <end position="300"/>
    </location>
</feature>
<feature type="signal peptide" evidence="7">
    <location>
        <begin position="1"/>
        <end position="25"/>
    </location>
</feature>
<keyword evidence="1 6" id="KW-1003">Cell membrane</keyword>
<dbReference type="InterPro" id="IPR023959">
    <property type="entry name" value="LpqB"/>
</dbReference>
<dbReference type="EMBL" id="NOVD01000004">
    <property type="protein sequence ID" value="PCK27734.1"/>
    <property type="molecule type" value="Genomic_DNA"/>
</dbReference>
<reference evidence="9 10" key="1">
    <citation type="submission" date="2017-07" db="EMBL/GenBank/DDBJ databases">
        <title>Draft sequence of Rhodococcus enclensis 23b-28.</title>
        <authorList>
            <person name="Besaury L."/>
            <person name="Sancelme M."/>
            <person name="Amato P."/>
            <person name="Lallement A."/>
            <person name="Delort A.-M."/>
        </authorList>
    </citation>
    <scope>NUCLEOTIDE SEQUENCE [LARGE SCALE GENOMIC DNA]</scope>
    <source>
        <strain evidence="9 10">23b-28</strain>
    </source>
</reference>
<evidence type="ECO:0000259" key="8">
    <source>
        <dbReference type="SMART" id="SM00909"/>
    </source>
</evidence>
<accession>A0A2A5JDS7</accession>
<evidence type="ECO:0000313" key="10">
    <source>
        <dbReference type="Proteomes" id="UP000230886"/>
    </source>
</evidence>
<dbReference type="RefSeq" id="WP_019747782.1">
    <property type="nucleotide sequence ID" value="NZ_NOVD01000004.1"/>
</dbReference>
<dbReference type="Proteomes" id="UP000230886">
    <property type="component" value="Unassembled WGS sequence"/>
</dbReference>
<keyword evidence="5 6" id="KW-0449">Lipoprotein</keyword>
<evidence type="ECO:0000313" key="9">
    <source>
        <dbReference type="EMBL" id="PCK27734.1"/>
    </source>
</evidence>
<comment type="similarity">
    <text evidence="6">Belongs to the LpqB lipoprotein family.</text>
</comment>
<gene>
    <name evidence="6" type="primary">lpqB</name>
    <name evidence="9" type="ORF">CHR55_09505</name>
</gene>
<dbReference type="InterPro" id="IPR019606">
    <property type="entry name" value="GerMN"/>
</dbReference>
<evidence type="ECO:0000256" key="5">
    <source>
        <dbReference type="ARBA" id="ARBA00023288"/>
    </source>
</evidence>
<evidence type="ECO:0000256" key="6">
    <source>
        <dbReference type="HAMAP-Rule" id="MF_01373"/>
    </source>
</evidence>
<comment type="subcellular location">
    <subcellularLocation>
        <location evidence="6">Cell membrane</location>
        <topology evidence="6">Lipid-anchor</topology>
    </subcellularLocation>
</comment>
<dbReference type="Pfam" id="PF10646">
    <property type="entry name" value="Germane"/>
    <property type="match status" value="1"/>
</dbReference>
<dbReference type="Pfam" id="PF25976">
    <property type="entry name" value="LpqB_N"/>
    <property type="match status" value="1"/>
</dbReference>
<dbReference type="PROSITE" id="PS51257">
    <property type="entry name" value="PROKAR_LIPOPROTEIN"/>
    <property type="match status" value="1"/>
</dbReference>
<dbReference type="Pfam" id="PF10647">
    <property type="entry name" value="Gmad1"/>
    <property type="match status" value="1"/>
</dbReference>
<dbReference type="InterPro" id="IPR018910">
    <property type="entry name" value="LpqB_C"/>
</dbReference>
<keyword evidence="2 6" id="KW-0732">Signal</keyword>
<organism evidence="9 10">
    <name type="scientific">Rhodococcus qingshengii</name>
    <dbReference type="NCBI Taxonomy" id="334542"/>
    <lineage>
        <taxon>Bacteria</taxon>
        <taxon>Bacillati</taxon>
        <taxon>Actinomycetota</taxon>
        <taxon>Actinomycetes</taxon>
        <taxon>Mycobacteriales</taxon>
        <taxon>Nocardiaceae</taxon>
        <taxon>Rhodococcus</taxon>
        <taxon>Rhodococcus erythropolis group</taxon>
    </lineage>
</organism>
<proteinExistence type="inferred from homology"/>